<dbReference type="EMBL" id="QXEN01000016">
    <property type="protein sequence ID" value="RRF86829.1"/>
    <property type="molecule type" value="Genomic_DNA"/>
</dbReference>
<gene>
    <name evidence="1" type="ORF">D2S45_09260</name>
</gene>
<evidence type="ECO:0000313" key="2">
    <source>
        <dbReference type="Proteomes" id="UP000283868"/>
    </source>
</evidence>
<evidence type="ECO:0000313" key="1">
    <source>
        <dbReference type="EMBL" id="RRF86829.1"/>
    </source>
</evidence>
<dbReference type="RefSeq" id="WP_124140092.1">
    <property type="nucleotide sequence ID" value="NZ_QXEM01000015.1"/>
</dbReference>
<accession>A0A3R8HRK6</accession>
<dbReference type="Gene3D" id="2.20.110.10">
    <property type="entry name" value="Histone H3 K4-specific methyltransferase SET7/9 N-terminal domain"/>
    <property type="match status" value="1"/>
</dbReference>
<organism evidence="1 2">
    <name type="scientific">Prevotella intermedia</name>
    <dbReference type="NCBI Taxonomy" id="28131"/>
    <lineage>
        <taxon>Bacteria</taxon>
        <taxon>Pseudomonadati</taxon>
        <taxon>Bacteroidota</taxon>
        <taxon>Bacteroidia</taxon>
        <taxon>Bacteroidales</taxon>
        <taxon>Prevotellaceae</taxon>
        <taxon>Prevotella</taxon>
    </lineage>
</organism>
<dbReference type="Proteomes" id="UP000283868">
    <property type="component" value="Unassembled WGS sequence"/>
</dbReference>
<dbReference type="AlphaFoldDB" id="A0A3R8HRK6"/>
<comment type="caution">
    <text evidence="1">The sequence shown here is derived from an EMBL/GenBank/DDBJ whole genome shotgun (WGS) entry which is preliminary data.</text>
</comment>
<reference evidence="1 2" key="1">
    <citation type="submission" date="2018-08" db="EMBL/GenBank/DDBJ databases">
        <title>Comparative analysis of Prevotella intermedia strains.</title>
        <authorList>
            <person name="Moon J.-H."/>
            <person name="Lee J.-H."/>
        </authorList>
    </citation>
    <scope>NUCLEOTIDE SEQUENCE [LARGE SCALE GENOMIC DNA]</scope>
    <source>
        <strain evidence="1 2">ATCC 15033</strain>
    </source>
</reference>
<keyword evidence="2" id="KW-1185">Reference proteome</keyword>
<sequence>MKSKIILLSYFIILFTNNVYSQRLEVIRTYWDWPRTQLHEIYTVIAGTPKKHGYYKEYNQVGALWNTAHYKRGILHGQYIQYCGGESDRIWYITNYINGKKNGKKSPTHWMKNYQIAFLASLYIKTMIVLNAQIITRSLRIEVIRNIILSI</sequence>
<proteinExistence type="predicted"/>
<dbReference type="SUPFAM" id="SSF82185">
    <property type="entry name" value="Histone H3 K4-specific methyltransferase SET7/9 N-terminal domain"/>
    <property type="match status" value="1"/>
</dbReference>
<protein>
    <submittedName>
        <fullName evidence="1">Uncharacterized protein</fullName>
    </submittedName>
</protein>
<name>A0A3R8HRK6_PREIN</name>